<protein>
    <recommendedName>
        <fullName evidence="1">Transglycosylase SLT domain-containing protein</fullName>
    </recommendedName>
</protein>
<dbReference type="Proteomes" id="UP000626244">
    <property type="component" value="Unassembled WGS sequence"/>
</dbReference>
<dbReference type="EMBL" id="BMHB01000001">
    <property type="protein sequence ID" value="GGI11558.1"/>
    <property type="molecule type" value="Genomic_DNA"/>
</dbReference>
<dbReference type="Gene3D" id="1.10.530.10">
    <property type="match status" value="1"/>
</dbReference>
<keyword evidence="3" id="KW-1185">Reference proteome</keyword>
<proteinExistence type="predicted"/>
<evidence type="ECO:0000313" key="3">
    <source>
        <dbReference type="Proteomes" id="UP000626244"/>
    </source>
</evidence>
<dbReference type="SUPFAM" id="SSF53955">
    <property type="entry name" value="Lysozyme-like"/>
    <property type="match status" value="1"/>
</dbReference>
<dbReference type="RefSeq" id="WP_087999091.1">
    <property type="nucleotide sequence ID" value="NZ_BMHB01000001.1"/>
</dbReference>
<dbReference type="AlphaFoldDB" id="A0A8J3AFH8"/>
<evidence type="ECO:0000259" key="1">
    <source>
        <dbReference type="Pfam" id="PF01464"/>
    </source>
</evidence>
<reference evidence="3" key="1">
    <citation type="journal article" date="2019" name="Int. J. Syst. Evol. Microbiol.">
        <title>The Global Catalogue of Microorganisms (GCM) 10K type strain sequencing project: providing services to taxonomists for standard genome sequencing and annotation.</title>
        <authorList>
            <consortium name="The Broad Institute Genomics Platform"/>
            <consortium name="The Broad Institute Genome Sequencing Center for Infectious Disease"/>
            <person name="Wu L."/>
            <person name="Ma J."/>
        </authorList>
    </citation>
    <scope>NUCLEOTIDE SEQUENCE [LARGE SCALE GENOMIC DNA]</scope>
    <source>
        <strain evidence="3">CGMCC 1.14993</strain>
    </source>
</reference>
<gene>
    <name evidence="2" type="ORF">GCM10007380_08440</name>
</gene>
<accession>A0A8J3AFH8</accession>
<dbReference type="OrthoDB" id="1864076at2"/>
<organism evidence="2 3">
    <name type="scientific">Gottfriedia solisilvae</name>
    <dbReference type="NCBI Taxonomy" id="1516104"/>
    <lineage>
        <taxon>Bacteria</taxon>
        <taxon>Bacillati</taxon>
        <taxon>Bacillota</taxon>
        <taxon>Bacilli</taxon>
        <taxon>Bacillales</taxon>
        <taxon>Bacillaceae</taxon>
        <taxon>Gottfriedia</taxon>
    </lineage>
</organism>
<feature type="domain" description="Transglycosylase SLT" evidence="1">
    <location>
        <begin position="64"/>
        <end position="170"/>
    </location>
</feature>
<sequence>MNRSDINFPFTTIIKGFLTVCLLFLSLTSFSTLHVSANTNTAFKYNSKVPLPKAHQEYLYNLCKQRGLSYRSALTIIKIESNFHANARNMESYGYFQIAKVNHKSLAKTLHTANKPTDPYINIKWGTYMLSSLQKKYKAKGYRGVKLTEAILSAYNKGVGGYERTGKATSYIAKYNKALKVVNSWF</sequence>
<comment type="caution">
    <text evidence="2">The sequence shown here is derived from an EMBL/GenBank/DDBJ whole genome shotgun (WGS) entry which is preliminary data.</text>
</comment>
<dbReference type="InterPro" id="IPR008258">
    <property type="entry name" value="Transglycosylase_SLT_dom_1"/>
</dbReference>
<dbReference type="InterPro" id="IPR023346">
    <property type="entry name" value="Lysozyme-like_dom_sf"/>
</dbReference>
<evidence type="ECO:0000313" key="2">
    <source>
        <dbReference type="EMBL" id="GGI11558.1"/>
    </source>
</evidence>
<dbReference type="Pfam" id="PF01464">
    <property type="entry name" value="SLT"/>
    <property type="match status" value="1"/>
</dbReference>
<name>A0A8J3AFH8_9BACI</name>